<proteinExistence type="predicted"/>
<dbReference type="Proteomes" id="UP000561271">
    <property type="component" value="Unassembled WGS sequence"/>
</dbReference>
<comment type="caution">
    <text evidence="9">The sequence shown here is derived from an EMBL/GenBank/DDBJ whole genome shotgun (WGS) entry which is preliminary data.</text>
</comment>
<dbReference type="SMART" id="SM00670">
    <property type="entry name" value="PINc"/>
    <property type="match status" value="1"/>
</dbReference>
<organism evidence="9 10">
    <name type="scientific">Candidatus Hakubella thermalkaliphila</name>
    <dbReference type="NCBI Taxonomy" id="2754717"/>
    <lineage>
        <taxon>Bacteria</taxon>
        <taxon>Bacillati</taxon>
        <taxon>Actinomycetota</taxon>
        <taxon>Actinomycetota incertae sedis</taxon>
        <taxon>Candidatus Hakubellales</taxon>
        <taxon>Candidatus Hakubellaceae</taxon>
        <taxon>Candidatus Hakubella</taxon>
    </lineage>
</organism>
<evidence type="ECO:0000259" key="7">
    <source>
        <dbReference type="PROSITE" id="PS50926"/>
    </source>
</evidence>
<dbReference type="PROSITE" id="PS50926">
    <property type="entry name" value="TRAM"/>
    <property type="match status" value="1"/>
</dbReference>
<accession>A0A6V8PYN6</accession>
<keyword evidence="6" id="KW-1133">Transmembrane helix</keyword>
<reference evidence="10 11" key="1">
    <citation type="journal article" date="2020" name="Front. Microbiol.">
        <title>Single-cell genomics of novel Actinobacteria with the Wood-Ljungdahl pathway discovered in a serpentinizing system.</title>
        <authorList>
            <person name="Merino N."/>
            <person name="Kawai M."/>
            <person name="Boyd E.S."/>
            <person name="Colman D.R."/>
            <person name="McGlynn S.E."/>
            <person name="Nealson K.H."/>
            <person name="Kurokawa K."/>
            <person name="Hongoh Y."/>
        </authorList>
    </citation>
    <scope>NUCLEOTIDE SEQUENCE [LARGE SCALE GENOMIC DNA]</scope>
    <source>
        <strain evidence="8 11">S09_30</strain>
        <strain evidence="9 10">S44</strain>
    </source>
</reference>
<keyword evidence="6" id="KW-0812">Transmembrane</keyword>
<dbReference type="InterPro" id="IPR029060">
    <property type="entry name" value="PIN-like_dom_sf"/>
</dbReference>
<name>A0A6V8PYN6_9ACTN</name>
<evidence type="ECO:0000256" key="5">
    <source>
        <dbReference type="ARBA" id="ARBA00022842"/>
    </source>
</evidence>
<evidence type="ECO:0000256" key="1">
    <source>
        <dbReference type="ARBA" id="ARBA00001946"/>
    </source>
</evidence>
<dbReference type="Pfam" id="PF01850">
    <property type="entry name" value="PIN"/>
    <property type="match status" value="1"/>
</dbReference>
<evidence type="ECO:0000256" key="3">
    <source>
        <dbReference type="ARBA" id="ARBA00022723"/>
    </source>
</evidence>
<sequence>MLVALFRALFALLGAGAGYQVARLLRDVYLRTDFLYISGLMAGIIVFGGLGYIVGGVVGRRAYLLLNQLEERIQKLSGGDFIAAGIGIAVAFLASLFVSIALVFVPVVGPYLPIFVFAFASYLGVRLSLKNKETILGILRIRDRFQRGGSDRDMGKARPKIIDTSVIIDGRIADICKTGFIEGSFIIPGFVLEELQSIADSSDTLKRNRGRTGLDVLTRLQSEPRVSVVFSEDDFQEVTSVDAKLIRLAQKTNGAILTNDYNLNKVAELQGIPVLNINDLSNAVKPIVLPGERLVVQVIKNGKEADQGVAYLDDGTMIVVEEGKRYVGSEVNVSVTGVLQTPAGRMIFARVSENQ</sequence>
<dbReference type="PANTHER" id="PTHR11603">
    <property type="entry name" value="AAA FAMILY ATPASE"/>
    <property type="match status" value="1"/>
</dbReference>
<evidence type="ECO:0000313" key="10">
    <source>
        <dbReference type="Proteomes" id="UP000561271"/>
    </source>
</evidence>
<dbReference type="Proteomes" id="UP000585609">
    <property type="component" value="Unassembled WGS sequence"/>
</dbReference>
<dbReference type="SUPFAM" id="SSF88723">
    <property type="entry name" value="PIN domain-like"/>
    <property type="match status" value="1"/>
</dbReference>
<feature type="transmembrane region" description="Helical" evidence="6">
    <location>
        <begin position="111"/>
        <end position="129"/>
    </location>
</feature>
<feature type="transmembrane region" description="Helical" evidence="6">
    <location>
        <begin position="34"/>
        <end position="60"/>
    </location>
</feature>
<dbReference type="PANTHER" id="PTHR11603:SF147">
    <property type="entry name" value="MEMBRANE PROTEIN"/>
    <property type="match status" value="1"/>
</dbReference>
<dbReference type="AlphaFoldDB" id="A0A6V8PYN6"/>
<dbReference type="GO" id="GO:0016787">
    <property type="term" value="F:hydrolase activity"/>
    <property type="evidence" value="ECO:0007669"/>
    <property type="project" value="UniProtKB-KW"/>
</dbReference>
<dbReference type="Gene3D" id="3.40.50.1010">
    <property type="entry name" value="5'-nuclease"/>
    <property type="match status" value="1"/>
</dbReference>
<dbReference type="GO" id="GO:0004518">
    <property type="term" value="F:nuclease activity"/>
    <property type="evidence" value="ECO:0007669"/>
    <property type="project" value="UniProtKB-KW"/>
</dbReference>
<feature type="transmembrane region" description="Helical" evidence="6">
    <location>
        <begin position="81"/>
        <end position="105"/>
    </location>
</feature>
<comment type="cofactor">
    <cofactor evidence="1">
        <name>Mg(2+)</name>
        <dbReference type="ChEBI" id="CHEBI:18420"/>
    </cofactor>
</comment>
<feature type="domain" description="TRAM" evidence="7">
    <location>
        <begin position="287"/>
        <end position="353"/>
    </location>
</feature>
<protein>
    <recommendedName>
        <fullName evidence="7">TRAM domain-containing protein</fullName>
    </recommendedName>
</protein>
<keyword evidence="5" id="KW-0460">Magnesium</keyword>
<dbReference type="InterPro" id="IPR002792">
    <property type="entry name" value="TRAM_dom"/>
</dbReference>
<keyword evidence="3" id="KW-0479">Metal-binding</keyword>
<dbReference type="CDD" id="cd09877">
    <property type="entry name" value="PIN_YacL-like"/>
    <property type="match status" value="1"/>
</dbReference>
<keyword evidence="4" id="KW-0378">Hydrolase</keyword>
<evidence type="ECO:0000313" key="11">
    <source>
        <dbReference type="Proteomes" id="UP000585609"/>
    </source>
</evidence>
<dbReference type="EMBL" id="BLRW01000052">
    <property type="protein sequence ID" value="GFP23100.1"/>
    <property type="molecule type" value="Genomic_DNA"/>
</dbReference>
<dbReference type="GO" id="GO:0046872">
    <property type="term" value="F:metal ion binding"/>
    <property type="evidence" value="ECO:0007669"/>
    <property type="project" value="UniProtKB-KW"/>
</dbReference>
<evidence type="ECO:0000256" key="4">
    <source>
        <dbReference type="ARBA" id="ARBA00022801"/>
    </source>
</evidence>
<evidence type="ECO:0000313" key="9">
    <source>
        <dbReference type="EMBL" id="GFP37642.1"/>
    </source>
</evidence>
<dbReference type="EMBL" id="BLSC01000124">
    <property type="protein sequence ID" value="GFP37642.1"/>
    <property type="molecule type" value="Genomic_DNA"/>
</dbReference>
<evidence type="ECO:0000256" key="6">
    <source>
        <dbReference type="SAM" id="Phobius"/>
    </source>
</evidence>
<evidence type="ECO:0000256" key="2">
    <source>
        <dbReference type="ARBA" id="ARBA00022722"/>
    </source>
</evidence>
<gene>
    <name evidence="8" type="ORF">HKBW3S09_00567</name>
    <name evidence="9" type="ORF">HKBW3S44_01319</name>
</gene>
<keyword evidence="2" id="KW-0540">Nuclease</keyword>
<dbReference type="InterPro" id="IPR052041">
    <property type="entry name" value="Nucleic_acid_metab_PIN/TRAM"/>
</dbReference>
<dbReference type="RefSeq" id="WP_176231820.1">
    <property type="nucleotide sequence ID" value="NZ_BLSC01000124.1"/>
</dbReference>
<dbReference type="InterPro" id="IPR002716">
    <property type="entry name" value="PIN_dom"/>
</dbReference>
<keyword evidence="6" id="KW-0472">Membrane</keyword>
<evidence type="ECO:0000313" key="8">
    <source>
        <dbReference type="EMBL" id="GFP23100.1"/>
    </source>
</evidence>